<dbReference type="PROSITE" id="PS51140">
    <property type="entry name" value="CUE"/>
    <property type="match status" value="1"/>
</dbReference>
<dbReference type="PANTHER" id="PTHR21494:SF0">
    <property type="entry name" value="ACTIVATING SIGNAL COINTEGRATOR 1 COMPLEX SUBUNIT 2"/>
    <property type="match status" value="1"/>
</dbReference>
<organism evidence="3 4">
    <name type="scientific">Glonium stellatum</name>
    <dbReference type="NCBI Taxonomy" id="574774"/>
    <lineage>
        <taxon>Eukaryota</taxon>
        <taxon>Fungi</taxon>
        <taxon>Dikarya</taxon>
        <taxon>Ascomycota</taxon>
        <taxon>Pezizomycotina</taxon>
        <taxon>Dothideomycetes</taxon>
        <taxon>Pleosporomycetidae</taxon>
        <taxon>Gloniales</taxon>
        <taxon>Gloniaceae</taxon>
        <taxon>Glonium</taxon>
    </lineage>
</organism>
<dbReference type="InterPro" id="IPR003892">
    <property type="entry name" value="CUE"/>
</dbReference>
<feature type="compositionally biased region" description="Basic residues" evidence="1">
    <location>
        <begin position="638"/>
        <end position="659"/>
    </location>
</feature>
<evidence type="ECO:0000256" key="1">
    <source>
        <dbReference type="SAM" id="MobiDB-lite"/>
    </source>
</evidence>
<feature type="domain" description="CUE" evidence="2">
    <location>
        <begin position="326"/>
        <end position="369"/>
    </location>
</feature>
<dbReference type="AlphaFoldDB" id="A0A8E2F7P6"/>
<reference evidence="3 4" key="1">
    <citation type="journal article" date="2016" name="Nat. Commun.">
        <title>Ectomycorrhizal ecology is imprinted in the genome of the dominant symbiotic fungus Cenococcum geophilum.</title>
        <authorList>
            <consortium name="DOE Joint Genome Institute"/>
            <person name="Peter M."/>
            <person name="Kohler A."/>
            <person name="Ohm R.A."/>
            <person name="Kuo A."/>
            <person name="Krutzmann J."/>
            <person name="Morin E."/>
            <person name="Arend M."/>
            <person name="Barry K.W."/>
            <person name="Binder M."/>
            <person name="Choi C."/>
            <person name="Clum A."/>
            <person name="Copeland A."/>
            <person name="Grisel N."/>
            <person name="Haridas S."/>
            <person name="Kipfer T."/>
            <person name="LaButti K."/>
            <person name="Lindquist E."/>
            <person name="Lipzen A."/>
            <person name="Maire R."/>
            <person name="Meier B."/>
            <person name="Mihaltcheva S."/>
            <person name="Molinier V."/>
            <person name="Murat C."/>
            <person name="Poggeler S."/>
            <person name="Quandt C.A."/>
            <person name="Sperisen C."/>
            <person name="Tritt A."/>
            <person name="Tisserant E."/>
            <person name="Crous P.W."/>
            <person name="Henrissat B."/>
            <person name="Nehls U."/>
            <person name="Egli S."/>
            <person name="Spatafora J.W."/>
            <person name="Grigoriev I.V."/>
            <person name="Martin F.M."/>
        </authorList>
    </citation>
    <scope>NUCLEOTIDE SEQUENCE [LARGE SCALE GENOMIC DNA]</scope>
    <source>
        <strain evidence="3 4">CBS 207.34</strain>
    </source>
</reference>
<evidence type="ECO:0000259" key="2">
    <source>
        <dbReference type="PROSITE" id="PS51140"/>
    </source>
</evidence>
<feature type="region of interest" description="Disordered" evidence="1">
    <location>
        <begin position="383"/>
        <end position="406"/>
    </location>
</feature>
<dbReference type="SUPFAM" id="SSF46934">
    <property type="entry name" value="UBA-like"/>
    <property type="match status" value="1"/>
</dbReference>
<dbReference type="InterPro" id="IPR009060">
    <property type="entry name" value="UBA-like_sf"/>
</dbReference>
<dbReference type="InterPro" id="IPR052586">
    <property type="entry name" value="ASCC2"/>
</dbReference>
<proteinExistence type="predicted"/>
<dbReference type="Proteomes" id="UP000250140">
    <property type="component" value="Unassembled WGS sequence"/>
</dbReference>
<protein>
    <recommendedName>
        <fullName evidence="2">CUE domain-containing protein</fullName>
    </recommendedName>
</protein>
<sequence>MSPPPIAPFPPASLRQTLLPKEWEACLDAWLALAQVHLRLPDSEYLKALVDNGPLVSFLISYYREISRAPNTYSGPKDLSLRRECFLLAHRALSAELVPPSLLQWTFFSNLCHAYPRSKSLRELIQSVWKRKGDYIEGTMHKLKLALTKALDSGNPASIEDDLGQLCHLLHISHDAGLLFVTGSDFLDSLSVAYSKAAPSLQSKLVTITYLSLISLIKSPTPNYSLLSDHLYSLKTSAELEQKSKSGKKLLLADLVTNTPLLSIIRDSVTGQKGARARNIADSLGAFRQAGLARPKKLVRRKINKGKGRVDDDEYGHGAFGEVHIHRMSLVSQVQDLFPDLGAGFVVRLLDEYNDDVEQVTAHLLDDSLPSYLKDADRTEQIAGTNKSGEVHHLTPRSTPPPQRRNVFDNDEFDKLAVDASRLHIGRKNKELTADTILSDRTTAPNKAAILSALAAFDSDDDERDDTYDVEDVGGTVDSAMPGNDDVDADLRDKNEEALFKAYTSSPDAFGRDAATRRGKVRAALKSETGMTDEAIEGWAIMMGRDPRRLRRLEAKFSTFSGQQRELAPTAHRSSPADLGAEAEGSGTEVGGDGRGGRGGGYRGRGRGRGRGGRGGGPGGNVAGPSDDKTTQASRQRKEAHKGSRANHNRRDQRARKMARGGFPG</sequence>
<keyword evidence="4" id="KW-1185">Reference proteome</keyword>
<evidence type="ECO:0000313" key="3">
    <source>
        <dbReference type="EMBL" id="OCL11949.1"/>
    </source>
</evidence>
<dbReference type="EMBL" id="KV748955">
    <property type="protein sequence ID" value="OCL11949.1"/>
    <property type="molecule type" value="Genomic_DNA"/>
</dbReference>
<dbReference type="Gene3D" id="1.10.8.10">
    <property type="entry name" value="DNA helicase RuvA subunit, C-terminal domain"/>
    <property type="match status" value="1"/>
</dbReference>
<dbReference type="SMART" id="SM00546">
    <property type="entry name" value="CUE"/>
    <property type="match status" value="1"/>
</dbReference>
<dbReference type="GO" id="GO:0043130">
    <property type="term" value="F:ubiquitin binding"/>
    <property type="evidence" value="ECO:0007669"/>
    <property type="project" value="InterPro"/>
</dbReference>
<dbReference type="InterPro" id="IPR041800">
    <property type="entry name" value="ASCC2_CUE"/>
</dbReference>
<feature type="region of interest" description="Disordered" evidence="1">
    <location>
        <begin position="561"/>
        <end position="665"/>
    </location>
</feature>
<dbReference type="CDD" id="cd14364">
    <property type="entry name" value="CUE_ASCC2"/>
    <property type="match status" value="1"/>
</dbReference>
<evidence type="ECO:0000313" key="4">
    <source>
        <dbReference type="Proteomes" id="UP000250140"/>
    </source>
</evidence>
<accession>A0A8E2F7P6</accession>
<dbReference type="PANTHER" id="PTHR21494">
    <property type="entry name" value="ACTIVATING SIGNAL COINTEGRATOR 1 COMPLEX SUBUNIT 2 ASC-1 COMPLEX SUBUNIT P100"/>
    <property type="match status" value="1"/>
</dbReference>
<gene>
    <name evidence="3" type="ORF">AOQ84DRAFT_335082</name>
</gene>
<dbReference type="OrthoDB" id="5577209at2759"/>
<name>A0A8E2F7P6_9PEZI</name>
<dbReference type="Pfam" id="PF02845">
    <property type="entry name" value="CUE"/>
    <property type="match status" value="1"/>
</dbReference>
<feature type="compositionally biased region" description="Gly residues" evidence="1">
    <location>
        <begin position="613"/>
        <end position="622"/>
    </location>
</feature>
<feature type="compositionally biased region" description="Gly residues" evidence="1">
    <location>
        <begin position="588"/>
        <end position="603"/>
    </location>
</feature>